<reference evidence="6 7" key="1">
    <citation type="journal article" date="2016" name="Nat. Commun.">
        <title>Thousands of microbial genomes shed light on interconnected biogeochemical processes in an aquifer system.</title>
        <authorList>
            <person name="Anantharaman K."/>
            <person name="Brown C.T."/>
            <person name="Hug L.A."/>
            <person name="Sharon I."/>
            <person name="Castelle C.J."/>
            <person name="Probst A.J."/>
            <person name="Thomas B.C."/>
            <person name="Singh A."/>
            <person name="Wilkins M.J."/>
            <person name="Karaoz U."/>
            <person name="Brodie E.L."/>
            <person name="Williams K.H."/>
            <person name="Hubbard S.S."/>
            <person name="Banfield J.F."/>
        </authorList>
    </citation>
    <scope>NUCLEOTIDE SEQUENCE [LARGE SCALE GENOMIC DNA]</scope>
</reference>
<dbReference type="SMART" id="SM00984">
    <property type="entry name" value="UDPG_MGDP_dh_C"/>
    <property type="match status" value="1"/>
</dbReference>
<dbReference type="InterPro" id="IPR028359">
    <property type="entry name" value="UDP_ManNAc/GlcNAc_DH"/>
</dbReference>
<dbReference type="Pfam" id="PF00984">
    <property type="entry name" value="UDPG_MGDP_dh"/>
    <property type="match status" value="1"/>
</dbReference>
<dbReference type="STRING" id="1797533.A2731_00785"/>
<dbReference type="GO" id="GO:0000271">
    <property type="term" value="P:polysaccharide biosynthetic process"/>
    <property type="evidence" value="ECO:0007669"/>
    <property type="project" value="InterPro"/>
</dbReference>
<organism evidence="6 7">
    <name type="scientific">Candidatus Buchananbacteria bacterium RIFCSPHIGHO2_01_FULL_39_8</name>
    <dbReference type="NCBI Taxonomy" id="1797533"/>
    <lineage>
        <taxon>Bacteria</taxon>
        <taxon>Candidatus Buchananiibacteriota</taxon>
    </lineage>
</organism>
<dbReference type="Pfam" id="PF03721">
    <property type="entry name" value="UDPG_MGDP_dh_N"/>
    <property type="match status" value="1"/>
</dbReference>
<feature type="domain" description="UDP-glucose/GDP-mannose dehydrogenase C-terminal" evidence="5">
    <location>
        <begin position="299"/>
        <end position="401"/>
    </location>
</feature>
<protein>
    <recommendedName>
        <fullName evidence="5">UDP-glucose/GDP-mannose dehydrogenase C-terminal domain-containing protein</fullName>
    </recommendedName>
</protein>
<dbReference type="GO" id="GO:0016628">
    <property type="term" value="F:oxidoreductase activity, acting on the CH-CH group of donors, NAD or NADP as acceptor"/>
    <property type="evidence" value="ECO:0007669"/>
    <property type="project" value="InterPro"/>
</dbReference>
<dbReference type="GO" id="GO:0051287">
    <property type="term" value="F:NAD binding"/>
    <property type="evidence" value="ECO:0007669"/>
    <property type="project" value="InterPro"/>
</dbReference>
<name>A0A1G1XUX2_9BACT</name>
<dbReference type="NCBIfam" id="TIGR03026">
    <property type="entry name" value="NDP-sugDHase"/>
    <property type="match status" value="1"/>
</dbReference>
<evidence type="ECO:0000256" key="4">
    <source>
        <dbReference type="PIRNR" id="PIRNR000124"/>
    </source>
</evidence>
<evidence type="ECO:0000313" key="7">
    <source>
        <dbReference type="Proteomes" id="UP000176241"/>
    </source>
</evidence>
<keyword evidence="2" id="KW-0560">Oxidoreductase</keyword>
<dbReference type="Proteomes" id="UP000176241">
    <property type="component" value="Unassembled WGS sequence"/>
</dbReference>
<dbReference type="InterPro" id="IPR017476">
    <property type="entry name" value="UDP-Glc/GDP-Man"/>
</dbReference>
<gene>
    <name evidence="6" type="ORF">A2731_00785</name>
</gene>
<evidence type="ECO:0000256" key="1">
    <source>
        <dbReference type="ARBA" id="ARBA00006601"/>
    </source>
</evidence>
<dbReference type="InterPro" id="IPR036291">
    <property type="entry name" value="NAD(P)-bd_dom_sf"/>
</dbReference>
<dbReference type="InterPro" id="IPR008927">
    <property type="entry name" value="6-PGluconate_DH-like_C_sf"/>
</dbReference>
<dbReference type="SUPFAM" id="SSF48179">
    <property type="entry name" value="6-phosphogluconate dehydrogenase C-terminal domain-like"/>
    <property type="match status" value="1"/>
</dbReference>
<dbReference type="PANTHER" id="PTHR43491:SF2">
    <property type="entry name" value="UDP-N-ACETYL-D-MANNOSAMINE DEHYDROGENASE"/>
    <property type="match status" value="1"/>
</dbReference>
<dbReference type="Gene3D" id="3.40.50.720">
    <property type="entry name" value="NAD(P)-binding Rossmann-like Domain"/>
    <property type="match status" value="2"/>
</dbReference>
<dbReference type="Pfam" id="PF03720">
    <property type="entry name" value="UDPG_MGDP_dh_C"/>
    <property type="match status" value="1"/>
</dbReference>
<comment type="similarity">
    <text evidence="1 4">Belongs to the UDP-glucose/GDP-mannose dehydrogenase family.</text>
</comment>
<dbReference type="PIRSF" id="PIRSF000124">
    <property type="entry name" value="UDPglc_GDPman_dh"/>
    <property type="match status" value="1"/>
</dbReference>
<dbReference type="SUPFAM" id="SSF51735">
    <property type="entry name" value="NAD(P)-binding Rossmann-fold domains"/>
    <property type="match status" value="1"/>
</dbReference>
<dbReference type="EMBL" id="MHIC01000041">
    <property type="protein sequence ID" value="OGY43791.1"/>
    <property type="molecule type" value="Genomic_DNA"/>
</dbReference>
<dbReference type="PANTHER" id="PTHR43491">
    <property type="entry name" value="UDP-N-ACETYL-D-MANNOSAMINE DEHYDROGENASE"/>
    <property type="match status" value="1"/>
</dbReference>
<comment type="caution">
    <text evidence="6">The sequence shown here is derived from an EMBL/GenBank/DDBJ whole genome shotgun (WGS) entry which is preliminary data.</text>
</comment>
<evidence type="ECO:0000256" key="3">
    <source>
        <dbReference type="ARBA" id="ARBA00023027"/>
    </source>
</evidence>
<keyword evidence="3" id="KW-0520">NAD</keyword>
<accession>A0A1G1XUX2</accession>
<dbReference type="SUPFAM" id="SSF52413">
    <property type="entry name" value="UDP-glucose/GDP-mannose dehydrogenase C-terminal domain"/>
    <property type="match status" value="1"/>
</dbReference>
<dbReference type="InterPro" id="IPR001732">
    <property type="entry name" value="UDP-Glc/GDP-Man_DH_N"/>
</dbReference>
<dbReference type="InterPro" id="IPR036220">
    <property type="entry name" value="UDP-Glc/GDP-Man_DH_C_sf"/>
</dbReference>
<dbReference type="InterPro" id="IPR014027">
    <property type="entry name" value="UDP-Glc/GDP-Man_DH_C"/>
</dbReference>
<dbReference type="InterPro" id="IPR014026">
    <property type="entry name" value="UDP-Glc/GDP-Man_DH_dimer"/>
</dbReference>
<sequence>METKICVVGLGYVGLPLACLLSKKYEVSGFDINGKKINDLKSGLDETGEVDDLKKYHINYSADPKIIQEANFIIVAVPTPITEDRKPDLSPLESASKIVGENLTKGSIVVYESTVYPGCTEEVCIPILESKSGLKFGVDFQVGYSPERVNPGDKKNTIDKIIKVVSANNNETLKKLEEVYGSITKIYSASSIKVAEAAKVIENVQRSLNIALMNELAIIFDKIGISTKEVIEAASTKWNFHKYTPGLVGGHCIGIDPYYLTYKAQQVGYDPQIILSGQGVNEYMAEFVAQKLSNLKSVLIIGLTFKENVPDTRNSKAGDLIKHLKNKGSDVEAFDPLITTAVIKKEFKVESTNWPPGKKFDGIIIFSPHDEFKKGEYSLSNLKNICAENPILFDIKGFYEKAEAEKLGFKYLTL</sequence>
<evidence type="ECO:0000313" key="6">
    <source>
        <dbReference type="EMBL" id="OGY43791.1"/>
    </source>
</evidence>
<proteinExistence type="inferred from homology"/>
<evidence type="ECO:0000259" key="5">
    <source>
        <dbReference type="SMART" id="SM00984"/>
    </source>
</evidence>
<dbReference type="AlphaFoldDB" id="A0A1G1XUX2"/>
<dbReference type="GO" id="GO:0016616">
    <property type="term" value="F:oxidoreductase activity, acting on the CH-OH group of donors, NAD or NADP as acceptor"/>
    <property type="evidence" value="ECO:0007669"/>
    <property type="project" value="InterPro"/>
</dbReference>
<dbReference type="PIRSF" id="PIRSF500136">
    <property type="entry name" value="UDP_ManNAc_DH"/>
    <property type="match status" value="1"/>
</dbReference>
<evidence type="ECO:0000256" key="2">
    <source>
        <dbReference type="ARBA" id="ARBA00023002"/>
    </source>
</evidence>